<dbReference type="Gene3D" id="1.10.443.10">
    <property type="entry name" value="Intergrase catalytic core"/>
    <property type="match status" value="1"/>
</dbReference>
<evidence type="ECO:0000256" key="1">
    <source>
        <dbReference type="ARBA" id="ARBA00023172"/>
    </source>
</evidence>
<dbReference type="InterPro" id="IPR013762">
    <property type="entry name" value="Integrase-like_cat_sf"/>
</dbReference>
<dbReference type="GO" id="GO:0003677">
    <property type="term" value="F:DNA binding"/>
    <property type="evidence" value="ECO:0007669"/>
    <property type="project" value="InterPro"/>
</dbReference>
<keyword evidence="1" id="KW-0233">DNA recombination</keyword>
<dbReference type="Pfam" id="PF00589">
    <property type="entry name" value="Phage_integrase"/>
    <property type="match status" value="1"/>
</dbReference>
<evidence type="ECO:0000313" key="3">
    <source>
        <dbReference type="EMBL" id="MBB6167165.1"/>
    </source>
</evidence>
<dbReference type="RefSeq" id="WP_183332477.1">
    <property type="nucleotide sequence ID" value="NZ_BMHX01000002.1"/>
</dbReference>
<sequence length="411" mass="46529">MERPPRPKIKDAPGLKWRWRARSGRWVPYWVPRDDAVKRGYPSGTVSLDSLWDGTEASAIVIASRCKQLQTTMLHWLAGDRLNSLAFDGTIGSALDLYERHPDSPFHKLKPGSRHPYSVYLRRLRSHIGEASVAMTSGPDVMRWWKVWTDGGRKLAAGSFAVAVLKEAMKFGALCRYEPCRDLLFILRELSFPKPAPRDKVMTAEHVEAVRAAAHANGNPSRALAYAFQFETALRQWDVIGQWYPLDYPITSDVIGPRGKWHGLRWSNIDEHMILRFRPSKTDATTGAEVVIDLKLCPMVLEEIARVPPEKRVGPVVVYERTRLPYTQSEFWYGWRKDRKGTGIGPDVWSRDLRASAVTEATRAGSNLDDAAKVAGHSTKRTTAKVYDRARLEAARRFQEARLTGRHKSGT</sequence>
<dbReference type="GO" id="GO:0006310">
    <property type="term" value="P:DNA recombination"/>
    <property type="evidence" value="ECO:0007669"/>
    <property type="project" value="UniProtKB-KW"/>
</dbReference>
<protein>
    <submittedName>
        <fullName evidence="3">Integrase</fullName>
    </submittedName>
</protein>
<proteinExistence type="predicted"/>
<dbReference type="Proteomes" id="UP000588017">
    <property type="component" value="Unassembled WGS sequence"/>
</dbReference>
<dbReference type="EMBL" id="JACHEH010000002">
    <property type="protein sequence ID" value="MBB6167165.1"/>
    <property type="molecule type" value="Genomic_DNA"/>
</dbReference>
<evidence type="ECO:0000259" key="2">
    <source>
        <dbReference type="PROSITE" id="PS51898"/>
    </source>
</evidence>
<comment type="caution">
    <text evidence="3">The sequence shown here is derived from an EMBL/GenBank/DDBJ whole genome shotgun (WGS) entry which is preliminary data.</text>
</comment>
<dbReference type="InterPro" id="IPR011010">
    <property type="entry name" value="DNA_brk_join_enz"/>
</dbReference>
<keyword evidence="4" id="KW-1185">Reference proteome</keyword>
<gene>
    <name evidence="3" type="ORF">HNQ73_000783</name>
</gene>
<organism evidence="3 4">
    <name type="scientific">Chelatococcus composti</name>
    <dbReference type="NCBI Taxonomy" id="1743235"/>
    <lineage>
        <taxon>Bacteria</taxon>
        <taxon>Pseudomonadati</taxon>
        <taxon>Pseudomonadota</taxon>
        <taxon>Alphaproteobacteria</taxon>
        <taxon>Hyphomicrobiales</taxon>
        <taxon>Chelatococcaceae</taxon>
        <taxon>Chelatococcus</taxon>
    </lineage>
</organism>
<feature type="domain" description="Tyr recombinase" evidence="2">
    <location>
        <begin position="197"/>
        <end position="403"/>
    </location>
</feature>
<accession>A0A841K4E1</accession>
<name>A0A841K4E1_9HYPH</name>
<evidence type="ECO:0000313" key="4">
    <source>
        <dbReference type="Proteomes" id="UP000588017"/>
    </source>
</evidence>
<dbReference type="SUPFAM" id="SSF56349">
    <property type="entry name" value="DNA breaking-rejoining enzymes"/>
    <property type="match status" value="1"/>
</dbReference>
<reference evidence="3 4" key="1">
    <citation type="submission" date="2020-08" db="EMBL/GenBank/DDBJ databases">
        <title>Genomic Encyclopedia of Type Strains, Phase IV (KMG-IV): sequencing the most valuable type-strain genomes for metagenomic binning, comparative biology and taxonomic classification.</title>
        <authorList>
            <person name="Goeker M."/>
        </authorList>
    </citation>
    <scope>NUCLEOTIDE SEQUENCE [LARGE SCALE GENOMIC DNA]</scope>
    <source>
        <strain evidence="3 4">DSM 101465</strain>
    </source>
</reference>
<dbReference type="InterPro" id="IPR002104">
    <property type="entry name" value="Integrase_catalytic"/>
</dbReference>
<dbReference type="GO" id="GO:0015074">
    <property type="term" value="P:DNA integration"/>
    <property type="evidence" value="ECO:0007669"/>
    <property type="project" value="InterPro"/>
</dbReference>
<dbReference type="AlphaFoldDB" id="A0A841K4E1"/>
<dbReference type="PROSITE" id="PS51898">
    <property type="entry name" value="TYR_RECOMBINASE"/>
    <property type="match status" value="1"/>
</dbReference>